<evidence type="ECO:0000313" key="3">
    <source>
        <dbReference type="Proteomes" id="UP001303222"/>
    </source>
</evidence>
<comment type="caution">
    <text evidence="2">The sequence shown here is derived from an EMBL/GenBank/DDBJ whole genome shotgun (WGS) entry which is preliminary data.</text>
</comment>
<reference evidence="2" key="2">
    <citation type="submission" date="2023-06" db="EMBL/GenBank/DDBJ databases">
        <authorList>
            <consortium name="Lawrence Berkeley National Laboratory"/>
            <person name="Mondo S.J."/>
            <person name="Hensen N."/>
            <person name="Bonometti L."/>
            <person name="Westerberg I."/>
            <person name="Brannstrom I.O."/>
            <person name="Guillou S."/>
            <person name="Cros-Aarteil S."/>
            <person name="Calhoun S."/>
            <person name="Haridas S."/>
            <person name="Kuo A."/>
            <person name="Pangilinan J."/>
            <person name="Riley R."/>
            <person name="Labutti K."/>
            <person name="Andreopoulos B."/>
            <person name="Lipzen A."/>
            <person name="Chen C."/>
            <person name="Yanf M."/>
            <person name="Daum C."/>
            <person name="Ng V."/>
            <person name="Clum A."/>
            <person name="Steindorff A."/>
            <person name="Ohm R."/>
            <person name="Martin F."/>
            <person name="Silar P."/>
            <person name="Natvig D."/>
            <person name="Lalanne C."/>
            <person name="Gautier V."/>
            <person name="Ament-Velasquez S.L."/>
            <person name="Kruys A."/>
            <person name="Hutchinson M.I."/>
            <person name="Powell A.J."/>
            <person name="Barry K."/>
            <person name="Miller A.N."/>
            <person name="Grigoriev I.V."/>
            <person name="Debuchy R."/>
            <person name="Gladieux P."/>
            <person name="Thoren M.H."/>
            <person name="Johannesson H."/>
        </authorList>
    </citation>
    <scope>NUCLEOTIDE SEQUENCE</scope>
    <source>
        <strain evidence="2">CBS 626.80</strain>
    </source>
</reference>
<dbReference type="PANTHER" id="PTHR24148">
    <property type="entry name" value="ANKYRIN REPEAT DOMAIN-CONTAINING PROTEIN 39 HOMOLOG-RELATED"/>
    <property type="match status" value="1"/>
</dbReference>
<accession>A0AAN6P427</accession>
<feature type="domain" description="Heterokaryon incompatibility" evidence="1">
    <location>
        <begin position="50"/>
        <end position="203"/>
    </location>
</feature>
<evidence type="ECO:0000313" key="2">
    <source>
        <dbReference type="EMBL" id="KAK3955238.1"/>
    </source>
</evidence>
<dbReference type="InterPro" id="IPR010730">
    <property type="entry name" value="HET"/>
</dbReference>
<dbReference type="PANTHER" id="PTHR24148:SF73">
    <property type="entry name" value="HET DOMAIN PROTEIN (AFU_ORTHOLOGUE AFUA_8G01020)"/>
    <property type="match status" value="1"/>
</dbReference>
<dbReference type="InterPro" id="IPR052895">
    <property type="entry name" value="HetReg/Transcr_Mod"/>
</dbReference>
<reference evidence="2" key="1">
    <citation type="journal article" date="2023" name="Mol. Phylogenet. Evol.">
        <title>Genome-scale phylogeny and comparative genomics of the fungal order Sordariales.</title>
        <authorList>
            <person name="Hensen N."/>
            <person name="Bonometti L."/>
            <person name="Westerberg I."/>
            <person name="Brannstrom I.O."/>
            <person name="Guillou S."/>
            <person name="Cros-Aarteil S."/>
            <person name="Calhoun S."/>
            <person name="Haridas S."/>
            <person name="Kuo A."/>
            <person name="Mondo S."/>
            <person name="Pangilinan J."/>
            <person name="Riley R."/>
            <person name="LaButti K."/>
            <person name="Andreopoulos B."/>
            <person name="Lipzen A."/>
            <person name="Chen C."/>
            <person name="Yan M."/>
            <person name="Daum C."/>
            <person name="Ng V."/>
            <person name="Clum A."/>
            <person name="Steindorff A."/>
            <person name="Ohm R.A."/>
            <person name="Martin F."/>
            <person name="Silar P."/>
            <person name="Natvig D.O."/>
            <person name="Lalanne C."/>
            <person name="Gautier V."/>
            <person name="Ament-Velasquez S.L."/>
            <person name="Kruys A."/>
            <person name="Hutchinson M.I."/>
            <person name="Powell A.J."/>
            <person name="Barry K."/>
            <person name="Miller A.N."/>
            <person name="Grigoriev I.V."/>
            <person name="Debuchy R."/>
            <person name="Gladieux P."/>
            <person name="Hiltunen Thoren M."/>
            <person name="Johannesson H."/>
        </authorList>
    </citation>
    <scope>NUCLEOTIDE SEQUENCE</scope>
    <source>
        <strain evidence="2">CBS 626.80</strain>
    </source>
</reference>
<name>A0AAN6P427_9PEZI</name>
<gene>
    <name evidence="2" type="ORF">QBC32DRAFT_230593</name>
</gene>
<dbReference type="AlphaFoldDB" id="A0AAN6P427"/>
<dbReference type="Pfam" id="PF06985">
    <property type="entry name" value="HET"/>
    <property type="match status" value="1"/>
</dbReference>
<keyword evidence="3" id="KW-1185">Reference proteome</keyword>
<sequence length="650" mass="74747">MESFRPSSSSTHQPLQLNEIRTVILHPGSLSDPVNCTLEHINFEEAPNTYVALSYSWGDPNQTLNINLNGYTYPVTLNLHSALIHLRDTKEPCRLWIDSLCINQQDLAERSAQVARMRDIYTFAHWVTVWLGDYAPHTEEDWLRAFKLMTMNRISRFPPDVLPPELDGDVKTSPTLEERRYGELMMYSLLARPWFHRMWVIQEVAVRPTTGCGDIGDKNVCFVLGRLHLPSELLSVSLLEASIGGDELYQPKRSKASSQPDPKKMNNLSYRPQKRHRLNEIEQIWKSRSNLLKDPTNEDLALLFKYPAQQLADYLSRSTRFQVTDPKDRIFALLGLLVETQTPAQLRPGYAKSVDQIYWEYTVWMLKSGVHLDMLSWRSGQLGGASPSWVPDFQTRRAIRREATAQNLEQDVSIRFLDGNRKLEIDILPIGTVSKVGARCEILTTSRRRPLWASAVGEAKASDAPLEESKRYLLECEHLVSGVAVASKFSARRRLIKHLYFSYNTYELNDNRGMCDPITCNKAHEAMLDGQQNIEEDVEMSCRQYAEMIADAFNGFTFFVCDNGEFEFCTNTSTAPEPGDLYCYFRGSTRKYLLRRRGSSDDEWLMVRDAYTAATFMSEGLRSSSDWDEKVRYTRLWEDNKDRIMKVIVC</sequence>
<proteinExistence type="predicted"/>
<organism evidence="2 3">
    <name type="scientific">Pseudoneurospora amorphoporcata</name>
    <dbReference type="NCBI Taxonomy" id="241081"/>
    <lineage>
        <taxon>Eukaryota</taxon>
        <taxon>Fungi</taxon>
        <taxon>Dikarya</taxon>
        <taxon>Ascomycota</taxon>
        <taxon>Pezizomycotina</taxon>
        <taxon>Sordariomycetes</taxon>
        <taxon>Sordariomycetidae</taxon>
        <taxon>Sordariales</taxon>
        <taxon>Sordariaceae</taxon>
        <taxon>Pseudoneurospora</taxon>
    </lineage>
</organism>
<dbReference type="EMBL" id="MU859079">
    <property type="protein sequence ID" value="KAK3955238.1"/>
    <property type="molecule type" value="Genomic_DNA"/>
</dbReference>
<evidence type="ECO:0000259" key="1">
    <source>
        <dbReference type="Pfam" id="PF06985"/>
    </source>
</evidence>
<protein>
    <submittedName>
        <fullName evidence="2">Heterokaryon incompatibility protein-domain-containing protein</fullName>
    </submittedName>
</protein>
<dbReference type="Proteomes" id="UP001303222">
    <property type="component" value="Unassembled WGS sequence"/>
</dbReference>